<dbReference type="AlphaFoldDB" id="A0ABD3V3A7"/>
<evidence type="ECO:0000313" key="2">
    <source>
        <dbReference type="Proteomes" id="UP001634394"/>
    </source>
</evidence>
<dbReference type="EMBL" id="JBJQND010000014">
    <property type="protein sequence ID" value="KAL3855451.1"/>
    <property type="molecule type" value="Genomic_DNA"/>
</dbReference>
<proteinExistence type="predicted"/>
<keyword evidence="2" id="KW-1185">Reference proteome</keyword>
<dbReference type="PANTHER" id="PTHR45913:SF21">
    <property type="entry name" value="DUF4371 DOMAIN-CONTAINING PROTEIN"/>
    <property type="match status" value="1"/>
</dbReference>
<dbReference type="Proteomes" id="UP001634394">
    <property type="component" value="Unassembled WGS sequence"/>
</dbReference>
<evidence type="ECO:0000313" key="1">
    <source>
        <dbReference type="EMBL" id="KAL3855451.1"/>
    </source>
</evidence>
<protein>
    <submittedName>
        <fullName evidence="1">Uncharacterized protein</fullName>
    </submittedName>
</protein>
<comment type="caution">
    <text evidence="1">The sequence shown here is derived from an EMBL/GenBank/DDBJ whole genome shotgun (WGS) entry which is preliminary data.</text>
</comment>
<name>A0ABD3V3A7_SINWO</name>
<reference evidence="1 2" key="1">
    <citation type="submission" date="2024-11" db="EMBL/GenBank/DDBJ databases">
        <title>Chromosome-level genome assembly of the freshwater bivalve Anodonta woodiana.</title>
        <authorList>
            <person name="Chen X."/>
        </authorList>
    </citation>
    <scope>NUCLEOTIDE SEQUENCE [LARGE SCALE GENOMIC DNA]</scope>
    <source>
        <strain evidence="1">MN2024</strain>
        <tissue evidence="1">Gills</tissue>
    </source>
</reference>
<dbReference type="PANTHER" id="PTHR45913">
    <property type="entry name" value="EPM2A-INTERACTING PROTEIN 1"/>
    <property type="match status" value="1"/>
</dbReference>
<sequence>MPEKRKRKIDDECRQFQEEWSLKYFIKSSEKALCVIKEYNLRRHQSKHQEKYVQLEGKVRAENFSKLQNQLTSQRTWVCKSSNENELLKKASYKVAYVLAKSGKPFTDGEVVKECLLEVAEELCPEKSKRFENEALSANTIARRVADMGENFVTQIAKNASKFRHFSIAVDESLDSCSTLNFLCSLEVWMKT</sequence>
<accession>A0ABD3V3A7</accession>
<organism evidence="1 2">
    <name type="scientific">Sinanodonta woodiana</name>
    <name type="common">Chinese pond mussel</name>
    <name type="synonym">Anodonta woodiana</name>
    <dbReference type="NCBI Taxonomy" id="1069815"/>
    <lineage>
        <taxon>Eukaryota</taxon>
        <taxon>Metazoa</taxon>
        <taxon>Spiralia</taxon>
        <taxon>Lophotrochozoa</taxon>
        <taxon>Mollusca</taxon>
        <taxon>Bivalvia</taxon>
        <taxon>Autobranchia</taxon>
        <taxon>Heteroconchia</taxon>
        <taxon>Palaeoheterodonta</taxon>
        <taxon>Unionida</taxon>
        <taxon>Unionoidea</taxon>
        <taxon>Unionidae</taxon>
        <taxon>Unioninae</taxon>
        <taxon>Sinanodonta</taxon>
    </lineage>
</organism>
<gene>
    <name evidence="1" type="ORF">ACJMK2_014662</name>
</gene>